<dbReference type="GO" id="GO:0046677">
    <property type="term" value="P:response to antibiotic"/>
    <property type="evidence" value="ECO:0007669"/>
    <property type="project" value="InterPro"/>
</dbReference>
<dbReference type="EMBL" id="JABFJV010000089">
    <property type="protein sequence ID" value="NOK34971.1"/>
    <property type="molecule type" value="Genomic_DNA"/>
</dbReference>
<organism evidence="1 2">
    <name type="scientific">Corallococcus exercitus</name>
    <dbReference type="NCBI Taxonomy" id="2316736"/>
    <lineage>
        <taxon>Bacteria</taxon>
        <taxon>Pseudomonadati</taxon>
        <taxon>Myxococcota</taxon>
        <taxon>Myxococcia</taxon>
        <taxon>Myxococcales</taxon>
        <taxon>Cystobacterineae</taxon>
        <taxon>Myxococcaceae</taxon>
        <taxon>Corallococcus</taxon>
    </lineage>
</organism>
<keyword evidence="2" id="KW-1185">Reference proteome</keyword>
<protein>
    <submittedName>
        <fullName evidence="1">Erythromycin esterase</fullName>
    </submittedName>
</protein>
<dbReference type="PANTHER" id="PTHR31299">
    <property type="entry name" value="ESTERASE, PUTATIVE (AFU_ORTHOLOGUE AFUA_1G05850)-RELATED"/>
    <property type="match status" value="1"/>
</dbReference>
<accession>A0A3A8I3F8</accession>
<evidence type="ECO:0000313" key="2">
    <source>
        <dbReference type="Proteomes" id="UP000563426"/>
    </source>
</evidence>
<dbReference type="OrthoDB" id="5949900at2"/>
<dbReference type="InterPro" id="IPR007815">
    <property type="entry name" value="Emycin_Estase"/>
</dbReference>
<dbReference type="Proteomes" id="UP000563426">
    <property type="component" value="Unassembled WGS sequence"/>
</dbReference>
<dbReference type="AlphaFoldDB" id="A0A3A8I3F8"/>
<dbReference type="Gene3D" id="3.30.1870.10">
    <property type="entry name" value="EreA-like, domain 2"/>
    <property type="match status" value="1"/>
</dbReference>
<gene>
    <name evidence="1" type="ORF">HMI49_17365</name>
</gene>
<dbReference type="PANTHER" id="PTHR31299:SF0">
    <property type="entry name" value="ESTERASE, PUTATIVE (AFU_ORTHOLOGUE AFUA_1G05850)-RELATED"/>
    <property type="match status" value="1"/>
</dbReference>
<dbReference type="Gene3D" id="1.20.1440.30">
    <property type="entry name" value="Biosynthetic Protein domain"/>
    <property type="match status" value="1"/>
</dbReference>
<comment type="caution">
    <text evidence="1">The sequence shown here is derived from an EMBL/GenBank/DDBJ whole genome shotgun (WGS) entry which is preliminary data.</text>
</comment>
<proteinExistence type="predicted"/>
<evidence type="ECO:0000313" key="1">
    <source>
        <dbReference type="EMBL" id="NOK34971.1"/>
    </source>
</evidence>
<dbReference type="SUPFAM" id="SSF159501">
    <property type="entry name" value="EreA/ChaN-like"/>
    <property type="match status" value="1"/>
</dbReference>
<name>A0A3A8I3F8_9BACT</name>
<dbReference type="InterPro" id="IPR052036">
    <property type="entry name" value="Hydrolase/PRTase-associated"/>
</dbReference>
<sequence length="402" mass="44480">MRYLLLLLPLLSSCASPSRGVAPKEAVVVSDADRIVRDLCDKRLALLGEDSHHGGGTTLTFKVELTRRLVEECHYDAFFIESGTYDFIHLQALLKEGQPVSEDTVASAIGLMWAQQEMKPLVQFLAGRLNAGTLQAGGLDDQIGKGTYANRQMTGELIPFLKGTRQAECGAALERHMAWRYDEAHPYTAESARFILGCWKEVGEVLSGPGAGANPRLQGQLQMVRNLERFFTREAMEHASGTPDWRGHDDRDHSMFMNLEWLLSQSPNPRKAIVWTATVHAAKDLRGVDANERHRTPFGSYVHERFGDQSFVLGFSAGSGSHSLGSSGRIYPLAPAPADSLEGQVLSGHTSNTRYLEGHQLRDLGPRVARPLTYAWMTAPWATVMDGLLIFREETLPHPLPH</sequence>
<dbReference type="Pfam" id="PF05139">
    <property type="entry name" value="Erythro_esteras"/>
    <property type="match status" value="1"/>
</dbReference>
<reference evidence="1 2" key="1">
    <citation type="submission" date="2020-05" db="EMBL/GenBank/DDBJ databases">
        <authorList>
            <person name="Whitworth D."/>
        </authorList>
    </citation>
    <scope>NUCLEOTIDE SEQUENCE [LARGE SCALE GENOMIC DNA]</scope>
    <source>
        <strain evidence="1 2">AB043B</strain>
    </source>
</reference>
<dbReference type="Gene3D" id="3.40.1660.10">
    <property type="entry name" value="EreA-like (biosynthetic domain)"/>
    <property type="match status" value="1"/>
</dbReference>